<evidence type="ECO:0000313" key="8">
    <source>
        <dbReference type="Proteomes" id="UP000717996"/>
    </source>
</evidence>
<protein>
    <recommendedName>
        <fullName evidence="5">Phosphodiesterase</fullName>
        <ecNumber evidence="5">3.1.4.-</ecNumber>
    </recommendedName>
</protein>
<evidence type="ECO:0000313" key="7">
    <source>
        <dbReference type="EMBL" id="KAG1551828.1"/>
    </source>
</evidence>
<proteinExistence type="inferred from homology"/>
<organism evidence="7 8">
    <name type="scientific">Rhizopus oryzae</name>
    <name type="common">Mucormycosis agent</name>
    <name type="synonym">Rhizopus arrhizus var. delemar</name>
    <dbReference type="NCBI Taxonomy" id="64495"/>
    <lineage>
        <taxon>Eukaryota</taxon>
        <taxon>Fungi</taxon>
        <taxon>Fungi incertae sedis</taxon>
        <taxon>Mucoromycota</taxon>
        <taxon>Mucoromycotina</taxon>
        <taxon>Mucoromycetes</taxon>
        <taxon>Mucorales</taxon>
        <taxon>Mucorineae</taxon>
        <taxon>Rhizopodaceae</taxon>
        <taxon>Rhizopus</taxon>
    </lineage>
</organism>
<dbReference type="PANTHER" id="PTHR11347">
    <property type="entry name" value="CYCLIC NUCLEOTIDE PHOSPHODIESTERASE"/>
    <property type="match status" value="1"/>
</dbReference>
<dbReference type="SUPFAM" id="SSF109604">
    <property type="entry name" value="HD-domain/PDEase-like"/>
    <property type="match status" value="1"/>
</dbReference>
<dbReference type="Gene3D" id="1.10.1300.10">
    <property type="entry name" value="3'5'-cyclic nucleotide phosphodiesterase, catalytic domain"/>
    <property type="match status" value="1"/>
</dbReference>
<dbReference type="PRINTS" id="PR00387">
    <property type="entry name" value="PDIESTERASE1"/>
</dbReference>
<dbReference type="PROSITE" id="PS51845">
    <property type="entry name" value="PDEASE_I_2"/>
    <property type="match status" value="1"/>
</dbReference>
<dbReference type="EC" id="3.1.4.-" evidence="5"/>
<dbReference type="InterPro" id="IPR002073">
    <property type="entry name" value="PDEase_catalytic_dom"/>
</dbReference>
<dbReference type="InterPro" id="IPR023088">
    <property type="entry name" value="PDEase"/>
</dbReference>
<name>A0A9P6YLR5_RHIOR</name>
<dbReference type="OrthoDB" id="546632at2759"/>
<reference evidence="7" key="1">
    <citation type="journal article" date="2020" name="Microb. Genom.">
        <title>Genetic diversity of clinical and environmental Mucorales isolates obtained from an investigation of mucormycosis cases among solid organ transplant recipients.</title>
        <authorList>
            <person name="Nguyen M.H."/>
            <person name="Kaul D."/>
            <person name="Muto C."/>
            <person name="Cheng S.J."/>
            <person name="Richter R.A."/>
            <person name="Bruno V.M."/>
            <person name="Liu G."/>
            <person name="Beyhan S."/>
            <person name="Sundermann A.J."/>
            <person name="Mounaud S."/>
            <person name="Pasculle A.W."/>
            <person name="Nierman W.C."/>
            <person name="Driscoll E."/>
            <person name="Cumbie R."/>
            <person name="Clancy C.J."/>
            <person name="Dupont C.L."/>
        </authorList>
    </citation>
    <scope>NUCLEOTIDE SEQUENCE</scope>
    <source>
        <strain evidence="7">GL16</strain>
    </source>
</reference>
<dbReference type="Proteomes" id="UP000717996">
    <property type="component" value="Unassembled WGS sequence"/>
</dbReference>
<dbReference type="InterPro" id="IPR036971">
    <property type="entry name" value="PDEase_catalytic_dom_sf"/>
</dbReference>
<evidence type="ECO:0000256" key="1">
    <source>
        <dbReference type="ARBA" id="ARBA00022723"/>
    </source>
</evidence>
<gene>
    <name evidence="7" type="ORF">G6F51_001595</name>
</gene>
<evidence type="ECO:0000256" key="4">
    <source>
        <dbReference type="PIRSR" id="PIRSR623088-3"/>
    </source>
</evidence>
<sequence>MLKIIEKPYDYTLDYSLLNKPRSEVYGFICGLVQRMEVCQTLGITISEFLDFLIDVDRGYKDNPYHSFYHAVDVVMVLYHFLELYEMSEHLTRIEVTLLIIAALCHDIGHPGKNNHFEISCRSKLAEEFNNLSVLESNSCKLALELIDKHNLTRHIESKSKYYASPMTPFEFKRSMVKMILATDMMCHYALLDNISVLQDIVRHMKQNTLKPLFSDSKDPLSYFEKWFKENLKEDVKVKEEEEEHGPDKIHENLDKPTRLTQEERLMLCNILIHAADVSNPCRPWQVSRELSRLVCIEFSRQAEEEHQRGFVSQIAAEPATMNTSFIDLIVYPYFQALALLFPKSVELVSVCARNRDEWRKTTARTIDLKMTVSTTGTVPIQSQRILHRSVSFNAILLHSVMKRNETYKWTRRKSEDVHVIKKQKVVDY</sequence>
<feature type="binding site" evidence="4">
    <location>
        <position position="106"/>
    </location>
    <ligand>
        <name>Zn(2+)</name>
        <dbReference type="ChEBI" id="CHEBI:29105"/>
        <label>1</label>
    </ligand>
</feature>
<comment type="cofactor">
    <cofactor evidence="5">
        <name>a divalent metal cation</name>
        <dbReference type="ChEBI" id="CHEBI:60240"/>
    </cofactor>
    <text evidence="5">Binds 2 divalent metal cations per subunit. Site 1 may preferentially bind zinc ions, while site 2 has a preference for magnesium and/or manganese ions.</text>
</comment>
<dbReference type="SMART" id="SM00471">
    <property type="entry name" value="HDc"/>
    <property type="match status" value="1"/>
</dbReference>
<feature type="binding site" evidence="4">
    <location>
        <position position="107"/>
    </location>
    <ligand>
        <name>Zn(2+)</name>
        <dbReference type="ChEBI" id="CHEBI:29105"/>
        <label>1</label>
    </ligand>
</feature>
<feature type="domain" description="PDEase" evidence="6">
    <location>
        <begin position="1"/>
        <end position="366"/>
    </location>
</feature>
<evidence type="ECO:0000256" key="3">
    <source>
        <dbReference type="PIRSR" id="PIRSR623088-1"/>
    </source>
</evidence>
<feature type="binding site" evidence="4">
    <location>
        <position position="107"/>
    </location>
    <ligand>
        <name>Zn(2+)</name>
        <dbReference type="ChEBI" id="CHEBI:29105"/>
        <label>2</label>
    </ligand>
</feature>
<dbReference type="GO" id="GO:0004114">
    <property type="term" value="F:3',5'-cyclic-nucleotide phosphodiesterase activity"/>
    <property type="evidence" value="ECO:0007669"/>
    <property type="project" value="InterPro"/>
</dbReference>
<comment type="caution">
    <text evidence="7">The sequence shown here is derived from an EMBL/GenBank/DDBJ whole genome shotgun (WGS) entry which is preliminary data.</text>
</comment>
<evidence type="ECO:0000256" key="5">
    <source>
        <dbReference type="RuleBase" id="RU363067"/>
    </source>
</evidence>
<keyword evidence="1 4" id="KW-0479">Metal-binding</keyword>
<evidence type="ECO:0000259" key="6">
    <source>
        <dbReference type="PROSITE" id="PS51845"/>
    </source>
</evidence>
<dbReference type="GO" id="GO:0007165">
    <property type="term" value="P:signal transduction"/>
    <property type="evidence" value="ECO:0007669"/>
    <property type="project" value="InterPro"/>
</dbReference>
<dbReference type="Pfam" id="PF00233">
    <property type="entry name" value="PDEase_I"/>
    <property type="match status" value="1"/>
</dbReference>
<dbReference type="PROSITE" id="PS00126">
    <property type="entry name" value="PDEASE_I_1"/>
    <property type="match status" value="1"/>
</dbReference>
<dbReference type="CDD" id="cd00077">
    <property type="entry name" value="HDc"/>
    <property type="match status" value="1"/>
</dbReference>
<accession>A0A9P6YLR5</accession>
<comment type="similarity">
    <text evidence="5">Belongs to the cyclic nucleotide phosphodiesterase family.</text>
</comment>
<dbReference type="InterPro" id="IPR023174">
    <property type="entry name" value="PDEase_CS"/>
</dbReference>
<feature type="binding site" evidence="4">
    <location>
        <position position="70"/>
    </location>
    <ligand>
        <name>Zn(2+)</name>
        <dbReference type="ChEBI" id="CHEBI:29105"/>
        <label>1</label>
    </ligand>
</feature>
<feature type="active site" description="Proton donor" evidence="3">
    <location>
        <position position="66"/>
    </location>
</feature>
<dbReference type="InterPro" id="IPR003607">
    <property type="entry name" value="HD/PDEase_dom"/>
</dbReference>
<dbReference type="EMBL" id="JAANIT010000122">
    <property type="protein sequence ID" value="KAG1551828.1"/>
    <property type="molecule type" value="Genomic_DNA"/>
</dbReference>
<dbReference type="GO" id="GO:0046872">
    <property type="term" value="F:metal ion binding"/>
    <property type="evidence" value="ECO:0007669"/>
    <property type="project" value="UniProtKB-KW"/>
</dbReference>
<feature type="binding site" evidence="4">
    <location>
        <position position="277"/>
    </location>
    <ligand>
        <name>Zn(2+)</name>
        <dbReference type="ChEBI" id="CHEBI:29105"/>
        <label>1</label>
    </ligand>
</feature>
<keyword evidence="2 5" id="KW-0378">Hydrolase</keyword>
<dbReference type="AlphaFoldDB" id="A0A9P6YLR5"/>
<evidence type="ECO:0000256" key="2">
    <source>
        <dbReference type="ARBA" id="ARBA00022801"/>
    </source>
</evidence>